<keyword evidence="2" id="KW-1185">Reference proteome</keyword>
<dbReference type="RefSeq" id="WP_278009302.1">
    <property type="nucleotide sequence ID" value="NZ_CP121112.1"/>
</dbReference>
<comment type="caution">
    <text evidence="1">The sequence shown here is derived from an EMBL/GenBank/DDBJ whole genome shotgun (WGS) entry which is preliminary data.</text>
</comment>
<dbReference type="PROSITE" id="PS51257">
    <property type="entry name" value="PROKAR_LIPOPROTEIN"/>
    <property type="match status" value="1"/>
</dbReference>
<name>A0ABV5H740_9FLAO</name>
<organism evidence="1 2">
    <name type="scientific">Flavobacterium gyeonganense</name>
    <dbReference type="NCBI Taxonomy" id="1310418"/>
    <lineage>
        <taxon>Bacteria</taxon>
        <taxon>Pseudomonadati</taxon>
        <taxon>Bacteroidota</taxon>
        <taxon>Flavobacteriia</taxon>
        <taxon>Flavobacteriales</taxon>
        <taxon>Flavobacteriaceae</taxon>
        <taxon>Flavobacterium</taxon>
    </lineage>
</organism>
<dbReference type="Proteomes" id="UP001589562">
    <property type="component" value="Unassembled WGS sequence"/>
</dbReference>
<reference evidence="1 2" key="1">
    <citation type="submission" date="2024-09" db="EMBL/GenBank/DDBJ databases">
        <authorList>
            <person name="Sun Q."/>
            <person name="Mori K."/>
        </authorList>
    </citation>
    <scope>NUCLEOTIDE SEQUENCE [LARGE SCALE GENOMIC DNA]</scope>
    <source>
        <strain evidence="1 2">CECT 8365</strain>
    </source>
</reference>
<dbReference type="EMBL" id="JBHMFE010000008">
    <property type="protein sequence ID" value="MFB9107623.1"/>
    <property type="molecule type" value="Genomic_DNA"/>
</dbReference>
<accession>A0ABV5H740</accession>
<sequence>MKKLSIIVFIVCFVTASCSSEEEIQKEDTQKLEAMYNEIVSLSLSNSQPCTNSQEWDFAPIGSKACGGHAGYIVYSKKIDIDAFLAKIKEYTKAQSNYNTKWGIISDCSITIRPAGVECLDGKPKLSYKNPSAAKTTF</sequence>
<evidence type="ECO:0000313" key="2">
    <source>
        <dbReference type="Proteomes" id="UP001589562"/>
    </source>
</evidence>
<proteinExistence type="predicted"/>
<evidence type="ECO:0000313" key="1">
    <source>
        <dbReference type="EMBL" id="MFB9107623.1"/>
    </source>
</evidence>
<evidence type="ECO:0008006" key="3">
    <source>
        <dbReference type="Google" id="ProtNLM"/>
    </source>
</evidence>
<gene>
    <name evidence="1" type="ORF">ACFFVK_03460</name>
</gene>
<protein>
    <recommendedName>
        <fullName evidence="3">Lipoprotein</fullName>
    </recommendedName>
</protein>